<gene>
    <name evidence="2" type="ORF">UJA718_LOCUS23366</name>
</gene>
<feature type="region of interest" description="Disordered" evidence="1">
    <location>
        <begin position="53"/>
        <end position="87"/>
    </location>
</feature>
<evidence type="ECO:0000313" key="2">
    <source>
        <dbReference type="EMBL" id="CAF4459073.1"/>
    </source>
</evidence>
<feature type="compositionally biased region" description="Low complexity" evidence="1">
    <location>
        <begin position="78"/>
        <end position="87"/>
    </location>
</feature>
<sequence length="87" mass="9242">MSAVQQHQSSIVSPEEVASAMNAAFAEFLAVEPAAAAAALLIHHQQNVNPTTLNDFLTNGTTHNSNDLPRNGRPPTPYTVTTHTYSG</sequence>
<proteinExistence type="predicted"/>
<reference evidence="2" key="1">
    <citation type="submission" date="2021-02" db="EMBL/GenBank/DDBJ databases">
        <authorList>
            <person name="Nowell W R."/>
        </authorList>
    </citation>
    <scope>NUCLEOTIDE SEQUENCE</scope>
</reference>
<organism evidence="2 3">
    <name type="scientific">Rotaria socialis</name>
    <dbReference type="NCBI Taxonomy" id="392032"/>
    <lineage>
        <taxon>Eukaryota</taxon>
        <taxon>Metazoa</taxon>
        <taxon>Spiralia</taxon>
        <taxon>Gnathifera</taxon>
        <taxon>Rotifera</taxon>
        <taxon>Eurotatoria</taxon>
        <taxon>Bdelloidea</taxon>
        <taxon>Philodinida</taxon>
        <taxon>Philodinidae</taxon>
        <taxon>Rotaria</taxon>
    </lineage>
</organism>
<protein>
    <submittedName>
        <fullName evidence="2">Uncharacterized protein</fullName>
    </submittedName>
</protein>
<evidence type="ECO:0000313" key="3">
    <source>
        <dbReference type="Proteomes" id="UP000663873"/>
    </source>
</evidence>
<evidence type="ECO:0000256" key="1">
    <source>
        <dbReference type="SAM" id="MobiDB-lite"/>
    </source>
</evidence>
<accession>A0A820SVF6</accession>
<dbReference type="Proteomes" id="UP000663873">
    <property type="component" value="Unassembled WGS sequence"/>
</dbReference>
<feature type="non-terminal residue" evidence="2">
    <location>
        <position position="87"/>
    </location>
</feature>
<comment type="caution">
    <text evidence="2">The sequence shown here is derived from an EMBL/GenBank/DDBJ whole genome shotgun (WGS) entry which is preliminary data.</text>
</comment>
<name>A0A820SVF6_9BILA</name>
<keyword evidence="3" id="KW-1185">Reference proteome</keyword>
<dbReference type="AlphaFoldDB" id="A0A820SVF6"/>
<dbReference type="EMBL" id="CAJOBP010005060">
    <property type="protein sequence ID" value="CAF4459073.1"/>
    <property type="molecule type" value="Genomic_DNA"/>
</dbReference>
<feature type="compositionally biased region" description="Polar residues" evidence="1">
    <location>
        <begin position="53"/>
        <end position="68"/>
    </location>
</feature>